<accession>A0AAW2F1Y1</accession>
<name>A0AAW2F1Y1_9HYME</name>
<organism evidence="1 2">
    <name type="scientific">Cardiocondyla obscurior</name>
    <dbReference type="NCBI Taxonomy" id="286306"/>
    <lineage>
        <taxon>Eukaryota</taxon>
        <taxon>Metazoa</taxon>
        <taxon>Ecdysozoa</taxon>
        <taxon>Arthropoda</taxon>
        <taxon>Hexapoda</taxon>
        <taxon>Insecta</taxon>
        <taxon>Pterygota</taxon>
        <taxon>Neoptera</taxon>
        <taxon>Endopterygota</taxon>
        <taxon>Hymenoptera</taxon>
        <taxon>Apocrita</taxon>
        <taxon>Aculeata</taxon>
        <taxon>Formicoidea</taxon>
        <taxon>Formicidae</taxon>
        <taxon>Myrmicinae</taxon>
        <taxon>Cardiocondyla</taxon>
    </lineage>
</organism>
<dbReference type="AlphaFoldDB" id="A0AAW2F1Y1"/>
<comment type="caution">
    <text evidence="1">The sequence shown here is derived from an EMBL/GenBank/DDBJ whole genome shotgun (WGS) entry which is preliminary data.</text>
</comment>
<evidence type="ECO:0000313" key="1">
    <source>
        <dbReference type="EMBL" id="KAL0109548.1"/>
    </source>
</evidence>
<reference evidence="1 2" key="1">
    <citation type="submission" date="2023-03" db="EMBL/GenBank/DDBJ databases">
        <title>High recombination rates correlate with genetic variation in Cardiocondyla obscurior ants.</title>
        <authorList>
            <person name="Errbii M."/>
        </authorList>
    </citation>
    <scope>NUCLEOTIDE SEQUENCE [LARGE SCALE GENOMIC DNA]</scope>
    <source>
        <strain evidence="1">Alpha-2009</strain>
        <tissue evidence="1">Whole body</tissue>
    </source>
</reference>
<gene>
    <name evidence="1" type="ORF">PUN28_014542</name>
</gene>
<proteinExistence type="predicted"/>
<dbReference type="EMBL" id="JADYXP020000015">
    <property type="protein sequence ID" value="KAL0109548.1"/>
    <property type="molecule type" value="Genomic_DNA"/>
</dbReference>
<dbReference type="Proteomes" id="UP001430953">
    <property type="component" value="Unassembled WGS sequence"/>
</dbReference>
<protein>
    <submittedName>
        <fullName evidence="1">Uncharacterized protein</fullName>
    </submittedName>
</protein>
<keyword evidence="2" id="KW-1185">Reference proteome</keyword>
<evidence type="ECO:0000313" key="2">
    <source>
        <dbReference type="Proteomes" id="UP001430953"/>
    </source>
</evidence>
<sequence>MQIDPPSSFPYDPAANPQLIPLTAVLYFFPPPFIKYNCPRSCRGSKRHVEEALIIAKIIALLWESNRMDNITSRGYAFRDNRRKISEDGQSYCLSERTIDSFVPRCALADIFLFLPVTCYKTFF</sequence>